<feature type="chain" id="PRO_5010581056" description="non-reducing end alpha-L-arabinofuranosidase" evidence="8">
    <location>
        <begin position="27"/>
        <end position="531"/>
    </location>
</feature>
<evidence type="ECO:0000256" key="3">
    <source>
        <dbReference type="ARBA" id="ARBA00011165"/>
    </source>
</evidence>
<dbReference type="AlphaFoldDB" id="A0A1H4C2I1"/>
<dbReference type="Proteomes" id="UP000187280">
    <property type="component" value="Unassembled WGS sequence"/>
</dbReference>
<dbReference type="InterPro" id="IPR010720">
    <property type="entry name" value="Alpha-L-AF_C"/>
</dbReference>
<organism evidence="10 11">
    <name type="scientific">Lonsdalea quercina</name>
    <dbReference type="NCBI Taxonomy" id="71657"/>
    <lineage>
        <taxon>Bacteria</taxon>
        <taxon>Pseudomonadati</taxon>
        <taxon>Pseudomonadota</taxon>
        <taxon>Gammaproteobacteria</taxon>
        <taxon>Enterobacterales</taxon>
        <taxon>Pectobacteriaceae</taxon>
        <taxon>Lonsdalea</taxon>
    </lineage>
</organism>
<protein>
    <recommendedName>
        <fullName evidence="4">non-reducing end alpha-L-arabinofuranosidase</fullName>
        <ecNumber evidence="4">3.2.1.55</ecNumber>
    </recommendedName>
</protein>
<dbReference type="SMART" id="SM00813">
    <property type="entry name" value="Alpha-L-AF_C"/>
    <property type="match status" value="1"/>
</dbReference>
<keyword evidence="6" id="KW-0119">Carbohydrate metabolism</keyword>
<gene>
    <name evidence="10" type="ORF">SAMN02982996_01899</name>
</gene>
<dbReference type="Pfam" id="PF06964">
    <property type="entry name" value="Alpha-L-AF_C"/>
    <property type="match status" value="1"/>
</dbReference>
<dbReference type="InterPro" id="IPR013780">
    <property type="entry name" value="Glyco_hydro_b"/>
</dbReference>
<comment type="subunit">
    <text evidence="3">Homohexamer; trimer of dimers.</text>
</comment>
<dbReference type="InterPro" id="IPR055235">
    <property type="entry name" value="ASD1_cat"/>
</dbReference>
<keyword evidence="7" id="KW-0326">Glycosidase</keyword>
<feature type="domain" description="Alpha-L-arabinofuranosidase C-terminal" evidence="9">
    <location>
        <begin position="334"/>
        <end position="524"/>
    </location>
</feature>
<keyword evidence="8" id="KW-0732">Signal</keyword>
<dbReference type="PANTHER" id="PTHR43576:SF2">
    <property type="entry name" value="INTRACELLULAR EXO-ALPHA-L-ARABINOFURANOSIDASE 2"/>
    <property type="match status" value="1"/>
</dbReference>
<dbReference type="STRING" id="71657.SAMN02982996_01899"/>
<evidence type="ECO:0000256" key="5">
    <source>
        <dbReference type="ARBA" id="ARBA00022801"/>
    </source>
</evidence>
<name>A0A1H4C2I1_9GAMM</name>
<dbReference type="SUPFAM" id="SSF51011">
    <property type="entry name" value="Glycosyl hydrolase domain"/>
    <property type="match status" value="1"/>
</dbReference>
<evidence type="ECO:0000259" key="9">
    <source>
        <dbReference type="SMART" id="SM00813"/>
    </source>
</evidence>
<evidence type="ECO:0000313" key="10">
    <source>
        <dbReference type="EMBL" id="SEA54282.1"/>
    </source>
</evidence>
<feature type="signal peptide" evidence="8">
    <location>
        <begin position="1"/>
        <end position="26"/>
    </location>
</feature>
<dbReference type="GO" id="GO:0046373">
    <property type="term" value="P:L-arabinose metabolic process"/>
    <property type="evidence" value="ECO:0007669"/>
    <property type="project" value="InterPro"/>
</dbReference>
<evidence type="ECO:0000256" key="2">
    <source>
        <dbReference type="ARBA" id="ARBA00007186"/>
    </source>
</evidence>
<evidence type="ECO:0000256" key="8">
    <source>
        <dbReference type="SAM" id="SignalP"/>
    </source>
</evidence>
<sequence>MKKIRLTGIMSVTLAALALPFGSPSAADHSRIEATLQADHPGPPISRYIYGQFSEHLGRGIYDGIWVGPDSPIPNTRGIRNDVVAALKAIKVPVVRWPGGCFADEYHWRDGIGPRDKRPVRKNNWWGGTPETNAFGTHEFFDFAEQIGAEAYISVNVASSTPTEMREWIEYLTSKDRDSLANERRANGRDAPFDVPFIGIGNESWGCGGNMTPEYYANELRRFGALFHKNGTNFHNDNDNTAMRVGSGANNDDTNWTDVVMKNASAHLDAISLHFYTVLTGDWKNRNQASATGFPDEQWNAIFQQTLRMDDILRQHIAVMDKRDPEKRIGLFVDEWGTWYNVEPGTYHGHLFQQNTLRDGILAAANFNIFHQYTDRVRMTNIAQTINVLQAMILTAGDKIALTPTYYAYKMYVPFQDSTAIPLTVKAPQLTYGGRTFPAFNVSAARGKDGKIYIGVANMNQHAGYGLAIKLGALNVKTVSGEVLTSTASDAHNVPGQAEAIHPEVFHGGKIDGSVLNLTIPAKSVVVVSLE</sequence>
<dbReference type="EMBL" id="FNQS01000005">
    <property type="protein sequence ID" value="SEA54282.1"/>
    <property type="molecule type" value="Genomic_DNA"/>
</dbReference>
<dbReference type="Gene3D" id="2.60.40.1180">
    <property type="entry name" value="Golgi alpha-mannosidase II"/>
    <property type="match status" value="1"/>
</dbReference>
<dbReference type="InterPro" id="IPR017853">
    <property type="entry name" value="GH"/>
</dbReference>
<evidence type="ECO:0000256" key="7">
    <source>
        <dbReference type="ARBA" id="ARBA00023295"/>
    </source>
</evidence>
<dbReference type="GO" id="GO:0000272">
    <property type="term" value="P:polysaccharide catabolic process"/>
    <property type="evidence" value="ECO:0007669"/>
    <property type="project" value="TreeGrafter"/>
</dbReference>
<evidence type="ECO:0000256" key="1">
    <source>
        <dbReference type="ARBA" id="ARBA00001462"/>
    </source>
</evidence>
<dbReference type="Pfam" id="PF22848">
    <property type="entry name" value="ASD1_dom"/>
    <property type="match status" value="1"/>
</dbReference>
<keyword evidence="11" id="KW-1185">Reference proteome</keyword>
<evidence type="ECO:0000313" key="11">
    <source>
        <dbReference type="Proteomes" id="UP000187280"/>
    </source>
</evidence>
<evidence type="ECO:0000256" key="6">
    <source>
        <dbReference type="ARBA" id="ARBA00023277"/>
    </source>
</evidence>
<dbReference type="EC" id="3.2.1.55" evidence="4"/>
<comment type="similarity">
    <text evidence="2">Belongs to the glycosyl hydrolase 51 family.</text>
</comment>
<dbReference type="eggNOG" id="COG3534">
    <property type="taxonomic scope" value="Bacteria"/>
</dbReference>
<dbReference type="Gene3D" id="3.20.20.80">
    <property type="entry name" value="Glycosidases"/>
    <property type="match status" value="1"/>
</dbReference>
<dbReference type="PANTHER" id="PTHR43576">
    <property type="entry name" value="ALPHA-L-ARABINOFURANOSIDASE C-RELATED"/>
    <property type="match status" value="1"/>
</dbReference>
<accession>A0A1H4C2I1</accession>
<comment type="catalytic activity">
    <reaction evidence="1">
        <text>Hydrolysis of terminal non-reducing alpha-L-arabinofuranoside residues in alpha-L-arabinosides.</text>
        <dbReference type="EC" id="3.2.1.55"/>
    </reaction>
</comment>
<evidence type="ECO:0000256" key="4">
    <source>
        <dbReference type="ARBA" id="ARBA00012670"/>
    </source>
</evidence>
<proteinExistence type="inferred from homology"/>
<keyword evidence="5" id="KW-0378">Hydrolase</keyword>
<reference evidence="10 11" key="1">
    <citation type="submission" date="2016-10" db="EMBL/GenBank/DDBJ databases">
        <authorList>
            <person name="de Groot N.N."/>
        </authorList>
    </citation>
    <scope>NUCLEOTIDE SEQUENCE [LARGE SCALE GENOMIC DNA]</scope>
    <source>
        <strain evidence="10 11">ATCC 29281</strain>
    </source>
</reference>
<dbReference type="GeneID" id="97764772"/>
<dbReference type="GO" id="GO:0046556">
    <property type="term" value="F:alpha-L-arabinofuranosidase activity"/>
    <property type="evidence" value="ECO:0007669"/>
    <property type="project" value="UniProtKB-EC"/>
</dbReference>
<dbReference type="SUPFAM" id="SSF51445">
    <property type="entry name" value="(Trans)glycosidases"/>
    <property type="match status" value="1"/>
</dbReference>
<dbReference type="RefSeq" id="WP_074728472.1">
    <property type="nucleotide sequence ID" value="NZ_FNQS01000005.1"/>
</dbReference>